<gene>
    <name evidence="1" type="ORF">GRJ2_001103200</name>
</gene>
<sequence length="116" mass="13483">MDKGRAVDIVYLDFSKAFDTVSHKILIKKLLMYGLDEQTVKWIENWMNERTVSKFADYIKLGGVADTPDDCAAIQRDLRQKWPDRNCMKFNKGKCKVLHLGRNNLMHQYSLGSDQL</sequence>
<reference evidence="1 2" key="1">
    <citation type="submission" date="2024-06" db="EMBL/GenBank/DDBJ databases">
        <title>The draft genome of Grus japonensis, version 3.</title>
        <authorList>
            <person name="Nabeshima K."/>
            <person name="Suzuki S."/>
            <person name="Onuma M."/>
        </authorList>
    </citation>
    <scope>NUCLEOTIDE SEQUENCE [LARGE SCALE GENOMIC DNA]</scope>
    <source>
        <strain evidence="1 2">451A</strain>
    </source>
</reference>
<evidence type="ECO:0000313" key="2">
    <source>
        <dbReference type="Proteomes" id="UP001623348"/>
    </source>
</evidence>
<protein>
    <submittedName>
        <fullName evidence="1">Mitochondrial enolase superfamily member 1</fullName>
    </submittedName>
</protein>
<dbReference type="AlphaFoldDB" id="A0ABC9WLR3"/>
<dbReference type="Proteomes" id="UP001623348">
    <property type="component" value="Unassembled WGS sequence"/>
</dbReference>
<proteinExistence type="predicted"/>
<dbReference type="EMBL" id="BAAFJT010000003">
    <property type="protein sequence ID" value="GAB0186379.1"/>
    <property type="molecule type" value="Genomic_DNA"/>
</dbReference>
<dbReference type="PANTHER" id="PTHR33332">
    <property type="entry name" value="REVERSE TRANSCRIPTASE DOMAIN-CONTAINING PROTEIN"/>
    <property type="match status" value="1"/>
</dbReference>
<name>A0ABC9WLR3_GRUJA</name>
<organism evidence="1 2">
    <name type="scientific">Grus japonensis</name>
    <name type="common">Japanese crane</name>
    <name type="synonym">Red-crowned crane</name>
    <dbReference type="NCBI Taxonomy" id="30415"/>
    <lineage>
        <taxon>Eukaryota</taxon>
        <taxon>Metazoa</taxon>
        <taxon>Chordata</taxon>
        <taxon>Craniata</taxon>
        <taxon>Vertebrata</taxon>
        <taxon>Euteleostomi</taxon>
        <taxon>Archelosauria</taxon>
        <taxon>Archosauria</taxon>
        <taxon>Dinosauria</taxon>
        <taxon>Saurischia</taxon>
        <taxon>Theropoda</taxon>
        <taxon>Coelurosauria</taxon>
        <taxon>Aves</taxon>
        <taxon>Neognathae</taxon>
        <taxon>Neoaves</taxon>
        <taxon>Gruiformes</taxon>
        <taxon>Gruidae</taxon>
        <taxon>Grus</taxon>
    </lineage>
</organism>
<accession>A0ABC9WLR3</accession>
<comment type="caution">
    <text evidence="1">The sequence shown here is derived from an EMBL/GenBank/DDBJ whole genome shotgun (WGS) entry which is preliminary data.</text>
</comment>
<evidence type="ECO:0000313" key="1">
    <source>
        <dbReference type="EMBL" id="GAB0186379.1"/>
    </source>
</evidence>
<keyword evidence="2" id="KW-1185">Reference proteome</keyword>